<evidence type="ECO:0000256" key="3">
    <source>
        <dbReference type="SAM" id="SignalP"/>
    </source>
</evidence>
<dbReference type="EMBL" id="CM007903">
    <property type="protein sequence ID" value="OTF98572.1"/>
    <property type="molecule type" value="Genomic_DNA"/>
</dbReference>
<dbReference type="InParanoid" id="A0A251SJ63"/>
<dbReference type="EMBL" id="MNCJ02000329">
    <property type="protein sequence ID" value="KAF5769581.1"/>
    <property type="molecule type" value="Genomic_DNA"/>
</dbReference>
<keyword evidence="5" id="KW-0723">Serine/threonine-protein kinase</keyword>
<evidence type="ECO:0000313" key="5">
    <source>
        <dbReference type="EMBL" id="KAF5769581.1"/>
    </source>
</evidence>
<organism evidence="6 7">
    <name type="scientific">Helianthus annuus</name>
    <name type="common">Common sunflower</name>
    <dbReference type="NCBI Taxonomy" id="4232"/>
    <lineage>
        <taxon>Eukaryota</taxon>
        <taxon>Viridiplantae</taxon>
        <taxon>Streptophyta</taxon>
        <taxon>Embryophyta</taxon>
        <taxon>Tracheophyta</taxon>
        <taxon>Spermatophyta</taxon>
        <taxon>Magnoliopsida</taxon>
        <taxon>eudicotyledons</taxon>
        <taxon>Gunneridae</taxon>
        <taxon>Pentapetalae</taxon>
        <taxon>asterids</taxon>
        <taxon>campanulids</taxon>
        <taxon>Asterales</taxon>
        <taxon>Asteraceae</taxon>
        <taxon>Asteroideae</taxon>
        <taxon>Heliantheae alliance</taxon>
        <taxon>Heliantheae</taxon>
        <taxon>Helianthus</taxon>
    </lineage>
</organism>
<dbReference type="AlphaFoldDB" id="A0A251SJ63"/>
<dbReference type="Gene3D" id="2.60.120.200">
    <property type="match status" value="1"/>
</dbReference>
<dbReference type="GO" id="GO:0004674">
    <property type="term" value="F:protein serine/threonine kinase activity"/>
    <property type="evidence" value="ECO:0007669"/>
    <property type="project" value="UniProtKB-KW"/>
</dbReference>
<keyword evidence="7" id="KW-1185">Reference proteome</keyword>
<dbReference type="InterPro" id="IPR013320">
    <property type="entry name" value="ConA-like_dom_sf"/>
</dbReference>
<dbReference type="FunCoup" id="A0A251SJ63">
    <property type="interactions" value="170"/>
</dbReference>
<gene>
    <name evidence="6" type="ORF">HannXRQ_Chr14g0447141</name>
    <name evidence="5" type="ORF">HanXRQr2_Chr14g0649971</name>
</gene>
<dbReference type="Gramene" id="mRNA:HanXRQr2_Chr14g0649971">
    <property type="protein sequence ID" value="CDS:HanXRQr2_Chr14g0649971.1"/>
    <property type="gene ID" value="HanXRQr2_Chr14g0649971"/>
</dbReference>
<keyword evidence="5" id="KW-0808">Transferase</keyword>
<evidence type="ECO:0000313" key="6">
    <source>
        <dbReference type="EMBL" id="OTF98572.1"/>
    </source>
</evidence>
<reference evidence="5 7" key="1">
    <citation type="journal article" date="2017" name="Nature">
        <title>The sunflower genome provides insights into oil metabolism, flowering and Asterid evolution.</title>
        <authorList>
            <person name="Badouin H."/>
            <person name="Gouzy J."/>
            <person name="Grassa C.J."/>
            <person name="Murat F."/>
            <person name="Staton S.E."/>
            <person name="Cottret L."/>
            <person name="Lelandais-Briere C."/>
            <person name="Owens G.L."/>
            <person name="Carrere S."/>
            <person name="Mayjonade B."/>
            <person name="Legrand L."/>
            <person name="Gill N."/>
            <person name="Kane N.C."/>
            <person name="Bowers J.E."/>
            <person name="Hubner S."/>
            <person name="Bellec A."/>
            <person name="Berard A."/>
            <person name="Berges H."/>
            <person name="Blanchet N."/>
            <person name="Boniface M.C."/>
            <person name="Brunel D."/>
            <person name="Catrice O."/>
            <person name="Chaidir N."/>
            <person name="Claudel C."/>
            <person name="Donnadieu C."/>
            <person name="Faraut T."/>
            <person name="Fievet G."/>
            <person name="Helmstetter N."/>
            <person name="King M."/>
            <person name="Knapp S.J."/>
            <person name="Lai Z."/>
            <person name="Le Paslier M.C."/>
            <person name="Lippi Y."/>
            <person name="Lorenzon L."/>
            <person name="Mandel J.R."/>
            <person name="Marage G."/>
            <person name="Marchand G."/>
            <person name="Marquand E."/>
            <person name="Bret-Mestries E."/>
            <person name="Morien E."/>
            <person name="Nambeesan S."/>
            <person name="Nguyen T."/>
            <person name="Pegot-Espagnet P."/>
            <person name="Pouilly N."/>
            <person name="Raftis F."/>
            <person name="Sallet E."/>
            <person name="Schiex T."/>
            <person name="Thomas J."/>
            <person name="Vandecasteele C."/>
            <person name="Vares D."/>
            <person name="Vear F."/>
            <person name="Vautrin S."/>
            <person name="Crespi M."/>
            <person name="Mangin B."/>
            <person name="Burke J.M."/>
            <person name="Salse J."/>
            <person name="Munos S."/>
            <person name="Vincourt P."/>
            <person name="Rieseberg L.H."/>
            <person name="Langlade N.B."/>
        </authorList>
    </citation>
    <scope>NUCLEOTIDE SEQUENCE [LARGE SCALE GENOMIC DNA]</scope>
    <source>
        <strain evidence="7">cv. SF193</strain>
        <tissue evidence="5">Leaves</tissue>
    </source>
</reference>
<dbReference type="Pfam" id="PF00139">
    <property type="entry name" value="Lectin_legB"/>
    <property type="match status" value="1"/>
</dbReference>
<dbReference type="OMA" id="GANTESH"/>
<evidence type="ECO:0000256" key="1">
    <source>
        <dbReference type="ARBA" id="ARBA00007606"/>
    </source>
</evidence>
<accession>A0A251SJ63</accession>
<dbReference type="EC" id="2.7.11.1" evidence="5"/>
<feature type="chain" id="PRO_5041162335" evidence="3">
    <location>
        <begin position="20"/>
        <end position="211"/>
    </location>
</feature>
<dbReference type="Proteomes" id="UP000215914">
    <property type="component" value="Chromosome 14"/>
</dbReference>
<sequence length="211" mass="23883">MAMIFLVCSLLFLLPFSESVYFKIDRFNATNIRYSDYVMPSDGSIEFNKVNYRVAQAIYCDAVPIWDHRYGKLTDFTTHFTFIIDTQGNSTHGHGLTFFLAPTTFQIPPNSAGGLLGLFNTTYANSPLNQMIFIEFDSFVNPEWDPPFEHVGININSISSSNFTAWNASLHSGETTDAWVSYNATTQLLNLRWSYDARNDFRGNTNTSSLS</sequence>
<dbReference type="InterPro" id="IPR050258">
    <property type="entry name" value="Leguminous_Lectin"/>
</dbReference>
<evidence type="ECO:0000313" key="7">
    <source>
        <dbReference type="Proteomes" id="UP000215914"/>
    </source>
</evidence>
<evidence type="ECO:0000256" key="2">
    <source>
        <dbReference type="ARBA" id="ARBA00022734"/>
    </source>
</evidence>
<proteinExistence type="inferred from homology"/>
<protein>
    <submittedName>
        <fullName evidence="5">Non-specific serine/threonine protein kinase</fullName>
        <ecNumber evidence="5">2.7.11.1</ecNumber>
    </submittedName>
    <submittedName>
        <fullName evidence="6">Putative concanavalin A-like lectin/glucanase domain-containing protein</fullName>
    </submittedName>
</protein>
<feature type="signal peptide" evidence="3">
    <location>
        <begin position="1"/>
        <end position="19"/>
    </location>
</feature>
<comment type="similarity">
    <text evidence="1">Belongs to the leguminous lectin family.</text>
</comment>
<keyword evidence="2 6" id="KW-0430">Lectin</keyword>
<dbReference type="PANTHER" id="PTHR32401">
    <property type="entry name" value="CONCANAVALIN A-LIKE LECTIN FAMILY PROTEIN"/>
    <property type="match status" value="1"/>
</dbReference>
<keyword evidence="5" id="KW-0418">Kinase</keyword>
<evidence type="ECO:0000259" key="4">
    <source>
        <dbReference type="Pfam" id="PF00139"/>
    </source>
</evidence>
<reference evidence="5" key="3">
    <citation type="submission" date="2020-06" db="EMBL/GenBank/DDBJ databases">
        <title>Helianthus annuus Genome sequencing and assembly Release 2.</title>
        <authorList>
            <person name="Gouzy J."/>
            <person name="Langlade N."/>
            <person name="Munos S."/>
        </authorList>
    </citation>
    <scope>NUCLEOTIDE SEQUENCE</scope>
    <source>
        <tissue evidence="5">Leaves</tissue>
    </source>
</reference>
<dbReference type="InterPro" id="IPR001220">
    <property type="entry name" value="Legume_lectin_dom"/>
</dbReference>
<dbReference type="SUPFAM" id="SSF49899">
    <property type="entry name" value="Concanavalin A-like lectins/glucanases"/>
    <property type="match status" value="1"/>
</dbReference>
<dbReference type="GO" id="GO:0030246">
    <property type="term" value="F:carbohydrate binding"/>
    <property type="evidence" value="ECO:0007669"/>
    <property type="project" value="UniProtKB-KW"/>
</dbReference>
<keyword evidence="3" id="KW-0732">Signal</keyword>
<dbReference type="PANTHER" id="PTHR32401:SF47">
    <property type="entry name" value="LEGUME LECTIN DOMAIN-CONTAINING PROTEIN"/>
    <property type="match status" value="1"/>
</dbReference>
<name>A0A251SJ63_HELAN</name>
<reference evidence="6" key="2">
    <citation type="submission" date="2017-02" db="EMBL/GenBank/DDBJ databases">
        <title>Sunflower complete genome.</title>
        <authorList>
            <person name="Langlade N."/>
            <person name="Munos S."/>
        </authorList>
    </citation>
    <scope>NUCLEOTIDE SEQUENCE [LARGE SCALE GENOMIC DNA]</scope>
    <source>
        <tissue evidence="6">Leaves</tissue>
    </source>
</reference>
<feature type="domain" description="Legume lectin" evidence="4">
    <location>
        <begin position="21"/>
        <end position="197"/>
    </location>
</feature>